<reference evidence="1 2" key="1">
    <citation type="journal article" date="2022" name="Plant J.">
        <title>Chromosome-level genome of Camellia lanceoleosa provides a valuable resource for understanding genome evolution and self-incompatibility.</title>
        <authorList>
            <person name="Gong W."/>
            <person name="Xiao S."/>
            <person name="Wang L."/>
            <person name="Liao Z."/>
            <person name="Chang Y."/>
            <person name="Mo W."/>
            <person name="Hu G."/>
            <person name="Li W."/>
            <person name="Zhao G."/>
            <person name="Zhu H."/>
            <person name="Hu X."/>
            <person name="Ji K."/>
            <person name="Xiang X."/>
            <person name="Song Q."/>
            <person name="Yuan D."/>
            <person name="Jin S."/>
            <person name="Zhang L."/>
        </authorList>
    </citation>
    <scope>NUCLEOTIDE SEQUENCE [LARGE SCALE GENOMIC DNA]</scope>
    <source>
        <strain evidence="1">SQ_2022a</strain>
    </source>
</reference>
<sequence>MKVPKKWLGTEPFRTALVSLEPHLHPKKLPKESAKILLSTSFLVPVEAAASVVMGVVSEGETTFYGGFMDKISASNSLEQIHGTLNDVVKRLLAKRDNCQNRLQRHKNKMPTNTYNNWVCRVLKIEEDVKDFESKFEKENNGSRVWHVLSRSEFCQEMKDKWERVLKLLEESNQLGEYLVDQPPNLNSFVGRVWKAHYNQGSLVGDTYEVAKRISEDLKGKRYLLLLDDVKQDLNLYGLLGISQSTNGSKIVLTTRFGHVCSSIVNRVIKVNCLSQDEA</sequence>
<proteinExistence type="predicted"/>
<protein>
    <submittedName>
        <fullName evidence="1">Disease resistance protein</fullName>
    </submittedName>
</protein>
<name>A0ACC0GVZ0_9ERIC</name>
<dbReference type="EMBL" id="CM045766">
    <property type="protein sequence ID" value="KAI8004717.1"/>
    <property type="molecule type" value="Genomic_DNA"/>
</dbReference>
<comment type="caution">
    <text evidence="1">The sequence shown here is derived from an EMBL/GenBank/DDBJ whole genome shotgun (WGS) entry which is preliminary data.</text>
</comment>
<evidence type="ECO:0000313" key="1">
    <source>
        <dbReference type="EMBL" id="KAI8004717.1"/>
    </source>
</evidence>
<dbReference type="Proteomes" id="UP001060215">
    <property type="component" value="Chromosome 9"/>
</dbReference>
<evidence type="ECO:0000313" key="2">
    <source>
        <dbReference type="Proteomes" id="UP001060215"/>
    </source>
</evidence>
<accession>A0ACC0GVZ0</accession>
<organism evidence="1 2">
    <name type="scientific">Camellia lanceoleosa</name>
    <dbReference type="NCBI Taxonomy" id="1840588"/>
    <lineage>
        <taxon>Eukaryota</taxon>
        <taxon>Viridiplantae</taxon>
        <taxon>Streptophyta</taxon>
        <taxon>Embryophyta</taxon>
        <taxon>Tracheophyta</taxon>
        <taxon>Spermatophyta</taxon>
        <taxon>Magnoliopsida</taxon>
        <taxon>eudicotyledons</taxon>
        <taxon>Gunneridae</taxon>
        <taxon>Pentapetalae</taxon>
        <taxon>asterids</taxon>
        <taxon>Ericales</taxon>
        <taxon>Theaceae</taxon>
        <taxon>Camellia</taxon>
    </lineage>
</organism>
<keyword evidence="2" id="KW-1185">Reference proteome</keyword>
<gene>
    <name evidence="1" type="ORF">LOK49_LG08G01695</name>
</gene>